<feature type="binding site" evidence="7">
    <location>
        <position position="193"/>
    </location>
    <ligand>
        <name>Zn(2+)</name>
        <dbReference type="ChEBI" id="CHEBI:29105"/>
        <note>catalytic</note>
    </ligand>
</feature>
<keyword evidence="10" id="KW-1185">Reference proteome</keyword>
<reference evidence="9 10" key="1">
    <citation type="submission" date="2024-10" db="EMBL/GenBank/DDBJ databases">
        <authorList>
            <person name="Kim D."/>
        </authorList>
    </citation>
    <scope>NUCLEOTIDE SEQUENCE [LARGE SCALE GENOMIC DNA]</scope>
    <source>
        <strain evidence="9">Taebaek</strain>
    </source>
</reference>
<evidence type="ECO:0000313" key="10">
    <source>
        <dbReference type="Proteomes" id="UP001620645"/>
    </source>
</evidence>
<feature type="binding site" evidence="7">
    <location>
        <position position="189"/>
    </location>
    <ligand>
        <name>Zn(2+)</name>
        <dbReference type="ChEBI" id="CHEBI:29105"/>
        <note>catalytic</note>
    </ligand>
</feature>
<keyword evidence="7" id="KW-0862">Zinc</keyword>
<organism evidence="9 10">
    <name type="scientific">Heterodera schachtii</name>
    <name type="common">Sugarbeet cyst nematode worm</name>
    <name type="synonym">Tylenchus schachtii</name>
    <dbReference type="NCBI Taxonomy" id="97005"/>
    <lineage>
        <taxon>Eukaryota</taxon>
        <taxon>Metazoa</taxon>
        <taxon>Ecdysozoa</taxon>
        <taxon>Nematoda</taxon>
        <taxon>Chromadorea</taxon>
        <taxon>Rhabditida</taxon>
        <taxon>Tylenchina</taxon>
        <taxon>Tylenchomorpha</taxon>
        <taxon>Tylenchoidea</taxon>
        <taxon>Heteroderidae</taxon>
        <taxon>Heteroderinae</taxon>
        <taxon>Heterodera</taxon>
    </lineage>
</organism>
<evidence type="ECO:0000256" key="4">
    <source>
        <dbReference type="ARBA" id="ARBA00022801"/>
    </source>
</evidence>
<keyword evidence="5 8" id="KW-1133">Transmembrane helix</keyword>
<protein>
    <recommendedName>
        <fullName evidence="8">Alkaline ceramidase</fullName>
        <ecNumber evidence="8">3.5.1.-</ecNumber>
    </recommendedName>
</protein>
<evidence type="ECO:0000256" key="7">
    <source>
        <dbReference type="PIRSR" id="PIRSR608901-2"/>
    </source>
</evidence>
<dbReference type="PANTHER" id="PTHR46139:SF3">
    <property type="entry name" value="ALKALINE CERAMIDASE"/>
    <property type="match status" value="1"/>
</dbReference>
<evidence type="ECO:0000313" key="9">
    <source>
        <dbReference type="EMBL" id="KAL3091175.1"/>
    </source>
</evidence>
<dbReference type="InterPro" id="IPR008901">
    <property type="entry name" value="ACER"/>
</dbReference>
<dbReference type="GO" id="GO:0016787">
    <property type="term" value="F:hydrolase activity"/>
    <property type="evidence" value="ECO:0007669"/>
    <property type="project" value="UniProtKB-KW"/>
</dbReference>
<evidence type="ECO:0000256" key="2">
    <source>
        <dbReference type="ARBA" id="ARBA00009780"/>
    </source>
</evidence>
<dbReference type="GO" id="GO:0006665">
    <property type="term" value="P:sphingolipid metabolic process"/>
    <property type="evidence" value="ECO:0007669"/>
    <property type="project" value="UniProtKB-ARBA"/>
</dbReference>
<comment type="subcellular location">
    <subcellularLocation>
        <location evidence="1">Membrane</location>
        <topology evidence="1">Multi-pass membrane protein</topology>
    </subcellularLocation>
</comment>
<feature type="transmembrane region" description="Helical" evidence="8">
    <location>
        <begin position="125"/>
        <end position="140"/>
    </location>
</feature>
<comment type="caution">
    <text evidence="8">Lacks conserved residue(s) required for the propagation of feature annotation.</text>
</comment>
<evidence type="ECO:0000256" key="3">
    <source>
        <dbReference type="ARBA" id="ARBA00022692"/>
    </source>
</evidence>
<dbReference type="EMBL" id="JBICCN010000135">
    <property type="protein sequence ID" value="KAL3091175.1"/>
    <property type="molecule type" value="Genomic_DNA"/>
</dbReference>
<comment type="similarity">
    <text evidence="2 8">Belongs to the alkaline ceramidase family.</text>
</comment>
<feature type="transmembrane region" description="Helical" evidence="8">
    <location>
        <begin position="102"/>
        <end position="119"/>
    </location>
</feature>
<keyword evidence="3 8" id="KW-0812">Transmembrane</keyword>
<evidence type="ECO:0000256" key="5">
    <source>
        <dbReference type="ARBA" id="ARBA00022989"/>
    </source>
</evidence>
<comment type="function">
    <text evidence="8">Hydrolyzes the sphingolipid ceramide into sphingosine and free fatty acid.</text>
</comment>
<evidence type="ECO:0000256" key="6">
    <source>
        <dbReference type="ARBA" id="ARBA00023136"/>
    </source>
</evidence>
<accession>A0ABD2JKM2</accession>
<dbReference type="AlphaFoldDB" id="A0ABD2JKM2"/>
<feature type="transmembrane region" description="Helical" evidence="8">
    <location>
        <begin position="160"/>
        <end position="181"/>
    </location>
</feature>
<name>A0ABD2JKM2_HETSC</name>
<keyword evidence="6 8" id="KW-0472">Membrane</keyword>
<feature type="transmembrane region" description="Helical" evidence="8">
    <location>
        <begin position="187"/>
        <end position="210"/>
    </location>
</feature>
<evidence type="ECO:0000256" key="8">
    <source>
        <dbReference type="RuleBase" id="RU364079"/>
    </source>
</evidence>
<gene>
    <name evidence="9" type="ORF">niasHS_004294</name>
</gene>
<comment type="caution">
    <text evidence="9">The sequence shown here is derived from an EMBL/GenBank/DDBJ whole genome shotgun (WGS) entry which is preliminary data.</text>
</comment>
<feature type="binding site" evidence="7">
    <location>
        <position position="54"/>
    </location>
    <ligand>
        <name>Zn(2+)</name>
        <dbReference type="ChEBI" id="CHEBI:29105"/>
        <note>catalytic</note>
    </ligand>
</feature>
<keyword evidence="7" id="KW-0479">Metal-binding</keyword>
<sequence length="262" mass="29513">MDHWFAFESGMPWCESLSDNKYKIVPFVADRVNPVAICPHAFLALNGLASAYYHATLSLFGQLVDELFLLHMMTTCLVAYTPVLLNHNMVPRKLLKEHLPHFRLAVILLSVSVSVLGFIEPAVNAFVLIASSLPCAIFIYHEGTRKGGISEAPQLTKRILFAWIMAVSCWLADKMICDLWLQLGTPYLHAIWHLLAAYAGYNVFLMFSLLDIKRRRDGKQHNFGASVRYFPSPRGLSKDGPPILAFPYLVLVDDDANAKYLE</sequence>
<dbReference type="Proteomes" id="UP001620645">
    <property type="component" value="Unassembled WGS sequence"/>
</dbReference>
<keyword evidence="4 8" id="KW-0378">Hydrolase</keyword>
<evidence type="ECO:0000256" key="1">
    <source>
        <dbReference type="ARBA" id="ARBA00004141"/>
    </source>
</evidence>
<keyword evidence="8" id="KW-0443">Lipid metabolism</keyword>
<dbReference type="PANTHER" id="PTHR46139">
    <property type="entry name" value="ALKALINE CERAMIDASE"/>
    <property type="match status" value="1"/>
</dbReference>
<feature type="transmembrane region" description="Helical" evidence="8">
    <location>
        <begin position="68"/>
        <end position="90"/>
    </location>
</feature>
<comment type="cofactor">
    <cofactor evidence="7">
        <name>Zn(2+)</name>
        <dbReference type="ChEBI" id="CHEBI:29105"/>
    </cofactor>
</comment>
<proteinExistence type="inferred from homology"/>
<dbReference type="EC" id="3.5.1.-" evidence="8"/>
<dbReference type="GO" id="GO:0016020">
    <property type="term" value="C:membrane"/>
    <property type="evidence" value="ECO:0007669"/>
    <property type="project" value="UniProtKB-SubCell"/>
</dbReference>
<dbReference type="Pfam" id="PF05875">
    <property type="entry name" value="Ceramidase"/>
    <property type="match status" value="1"/>
</dbReference>